<dbReference type="OrthoDB" id="9808013at2"/>
<dbReference type="Gene3D" id="3.75.10.10">
    <property type="entry name" value="L-arginine/glycine Amidinotransferase, Chain A"/>
    <property type="match status" value="1"/>
</dbReference>
<name>A0A327VVT2_9BACT</name>
<dbReference type="Proteomes" id="UP000249819">
    <property type="component" value="Unassembled WGS sequence"/>
</dbReference>
<gene>
    <name evidence="2" type="ORF">CLV59_1063</name>
</gene>
<evidence type="ECO:0000256" key="1">
    <source>
        <dbReference type="ARBA" id="ARBA00022801"/>
    </source>
</evidence>
<dbReference type="GO" id="GO:0047632">
    <property type="term" value="F:agmatine deiminase activity"/>
    <property type="evidence" value="ECO:0007669"/>
    <property type="project" value="TreeGrafter"/>
</dbReference>
<dbReference type="PANTHER" id="PTHR31377:SF0">
    <property type="entry name" value="AGMATINE DEIMINASE-RELATED"/>
    <property type="match status" value="1"/>
</dbReference>
<evidence type="ECO:0000313" key="2">
    <source>
        <dbReference type="EMBL" id="RAJ78944.1"/>
    </source>
</evidence>
<proteinExistence type="predicted"/>
<reference evidence="2 3" key="1">
    <citation type="submission" date="2018-06" db="EMBL/GenBank/DDBJ databases">
        <title>Genomic Encyclopedia of Archaeal and Bacterial Type Strains, Phase II (KMG-II): from individual species to whole genera.</title>
        <authorList>
            <person name="Goeker M."/>
        </authorList>
    </citation>
    <scope>NUCLEOTIDE SEQUENCE [LARGE SCALE GENOMIC DNA]</scope>
    <source>
        <strain evidence="2 3">DSM 29821</strain>
    </source>
</reference>
<dbReference type="PANTHER" id="PTHR31377">
    <property type="entry name" value="AGMATINE DEIMINASE-RELATED"/>
    <property type="match status" value="1"/>
</dbReference>
<dbReference type="EMBL" id="QLMA01000006">
    <property type="protein sequence ID" value="RAJ78944.1"/>
    <property type="molecule type" value="Genomic_DNA"/>
</dbReference>
<dbReference type="GO" id="GO:0004668">
    <property type="term" value="F:protein-arginine deiminase activity"/>
    <property type="evidence" value="ECO:0007669"/>
    <property type="project" value="InterPro"/>
</dbReference>
<dbReference type="PROSITE" id="PS51257">
    <property type="entry name" value="PROKAR_LIPOPROTEIN"/>
    <property type="match status" value="1"/>
</dbReference>
<dbReference type="GO" id="GO:0009446">
    <property type="term" value="P:putrescine biosynthetic process"/>
    <property type="evidence" value="ECO:0007669"/>
    <property type="project" value="InterPro"/>
</dbReference>
<keyword evidence="1" id="KW-0378">Hydrolase</keyword>
<sequence length="376" mass="42207">MRKMESLLLLLPSLLLSCTKEVTTQPPTDTSIVYTMPDESSPHEGTWLQWPHQYQYGKTYRNRLDQTWVAMTKALVPSERVHIIAYDQAEQERITALLQQAAVPLQQIDFKIYPTDDVWVRDNGPIFVKDKNGQILIEDWGFNGWGKKAAYNNCNAIPGKIAADLHMKGIDLNGTMINEGGSVEIDGNGVLMACKSSILNSNRNPDMTQQQAEEIFSKYLGVTKFIWLEGKAGLDITDMHIDGFARFANASTIITMNTNDLDYWQVPQDDVTRLYAATNKASVPYKIVQVPLTQNDVITTYGKNLGKASYINYYIANTTVLVPNYNDPNDAVAMNIIQQLYPNKKVVGIDCRNLFANGGMIHCVTQQQPLQISTTK</sequence>
<dbReference type="SUPFAM" id="SSF55909">
    <property type="entry name" value="Pentein"/>
    <property type="match status" value="1"/>
</dbReference>
<evidence type="ECO:0000313" key="3">
    <source>
        <dbReference type="Proteomes" id="UP000249819"/>
    </source>
</evidence>
<organism evidence="2 3">
    <name type="scientific">Chitinophaga dinghuensis</name>
    <dbReference type="NCBI Taxonomy" id="1539050"/>
    <lineage>
        <taxon>Bacteria</taxon>
        <taxon>Pseudomonadati</taxon>
        <taxon>Bacteroidota</taxon>
        <taxon>Chitinophagia</taxon>
        <taxon>Chitinophagales</taxon>
        <taxon>Chitinophagaceae</taxon>
        <taxon>Chitinophaga</taxon>
    </lineage>
</organism>
<protein>
    <submittedName>
        <fullName evidence="2">Agmatine deiminase</fullName>
    </submittedName>
</protein>
<dbReference type="AlphaFoldDB" id="A0A327VVT2"/>
<accession>A0A327VVT2</accession>
<dbReference type="Pfam" id="PF04371">
    <property type="entry name" value="PAD_porph"/>
    <property type="match status" value="1"/>
</dbReference>
<dbReference type="InterPro" id="IPR007466">
    <property type="entry name" value="Peptidyl-Arg-deiminase_porph"/>
</dbReference>
<keyword evidence="3" id="KW-1185">Reference proteome</keyword>
<comment type="caution">
    <text evidence="2">The sequence shown here is derived from an EMBL/GenBank/DDBJ whole genome shotgun (WGS) entry which is preliminary data.</text>
</comment>